<feature type="region of interest" description="Disordered" evidence="1">
    <location>
        <begin position="27"/>
        <end position="93"/>
    </location>
</feature>
<protein>
    <submittedName>
        <fullName evidence="2">Uncharacterized protein</fullName>
    </submittedName>
</protein>
<gene>
    <name evidence="2" type="ORF">O181_054027</name>
</gene>
<dbReference type="EMBL" id="AVOT02023935">
    <property type="protein sequence ID" value="MBW0514312.1"/>
    <property type="molecule type" value="Genomic_DNA"/>
</dbReference>
<evidence type="ECO:0000256" key="1">
    <source>
        <dbReference type="SAM" id="MobiDB-lite"/>
    </source>
</evidence>
<evidence type="ECO:0000313" key="3">
    <source>
        <dbReference type="Proteomes" id="UP000765509"/>
    </source>
</evidence>
<dbReference type="Proteomes" id="UP000765509">
    <property type="component" value="Unassembled WGS sequence"/>
</dbReference>
<evidence type="ECO:0000313" key="2">
    <source>
        <dbReference type="EMBL" id="MBW0514312.1"/>
    </source>
</evidence>
<organism evidence="2 3">
    <name type="scientific">Austropuccinia psidii MF-1</name>
    <dbReference type="NCBI Taxonomy" id="1389203"/>
    <lineage>
        <taxon>Eukaryota</taxon>
        <taxon>Fungi</taxon>
        <taxon>Dikarya</taxon>
        <taxon>Basidiomycota</taxon>
        <taxon>Pucciniomycotina</taxon>
        <taxon>Pucciniomycetes</taxon>
        <taxon>Pucciniales</taxon>
        <taxon>Sphaerophragmiaceae</taxon>
        <taxon>Austropuccinia</taxon>
    </lineage>
</organism>
<keyword evidence="3" id="KW-1185">Reference proteome</keyword>
<comment type="caution">
    <text evidence="2">The sequence shown here is derived from an EMBL/GenBank/DDBJ whole genome shotgun (WGS) entry which is preliminary data.</text>
</comment>
<proteinExistence type="predicted"/>
<sequence>MAYLGHLGLLQPLWPAGHNPWDLLRPFFPNSNESKRGQGGSPLSPKARWVPNHKWAQIGQKDPRTPKSAIINNGPHFQPMTSGNHQGPPAQVQ</sequence>
<dbReference type="AlphaFoldDB" id="A0A9Q3E623"/>
<name>A0A9Q3E623_9BASI</name>
<accession>A0A9Q3E623</accession>
<reference evidence="2" key="1">
    <citation type="submission" date="2021-03" db="EMBL/GenBank/DDBJ databases">
        <title>Draft genome sequence of rust myrtle Austropuccinia psidii MF-1, a brazilian biotype.</title>
        <authorList>
            <person name="Quecine M.C."/>
            <person name="Pachon D.M.R."/>
            <person name="Bonatelli M.L."/>
            <person name="Correr F.H."/>
            <person name="Franceschini L.M."/>
            <person name="Leite T.F."/>
            <person name="Margarido G.R.A."/>
            <person name="Almeida C.A."/>
            <person name="Ferrarezi J.A."/>
            <person name="Labate C.A."/>
        </authorList>
    </citation>
    <scope>NUCLEOTIDE SEQUENCE</scope>
    <source>
        <strain evidence="2">MF-1</strain>
    </source>
</reference>